<reference evidence="2 3" key="1">
    <citation type="submission" date="2020-04" db="EMBL/GenBank/DDBJ databases">
        <title>Flammeovirga sp. SR4, a novel species isolated from seawater.</title>
        <authorList>
            <person name="Wang X."/>
        </authorList>
    </citation>
    <scope>NUCLEOTIDE SEQUENCE [LARGE SCALE GENOMIC DNA]</scope>
    <source>
        <strain evidence="2 3">ATCC 23126</strain>
    </source>
</reference>
<comment type="caution">
    <text evidence="2">The sequence shown here is derived from an EMBL/GenBank/DDBJ whole genome shotgun (WGS) entry which is preliminary data.</text>
</comment>
<evidence type="ECO:0000256" key="1">
    <source>
        <dbReference type="ARBA" id="ARBA00009981"/>
    </source>
</evidence>
<dbReference type="Gene3D" id="3.40.1620.10">
    <property type="entry name" value="YefM-like domain"/>
    <property type="match status" value="1"/>
</dbReference>
<accession>A0A7X9P3B7</accession>
<sequence length="90" mass="10540">MIVTTAHIFQKSMKKYFKQIKDQFEELVITSPIGDFVIMDKKRYDTLKETEYIFSNSVIITSIQNSLKQIKKGETKKVSSSQELFNKLEI</sequence>
<dbReference type="EMBL" id="JABANE010000016">
    <property type="protein sequence ID" value="NME67859.1"/>
    <property type="molecule type" value="Genomic_DNA"/>
</dbReference>
<dbReference type="AlphaFoldDB" id="A0A7X9P3B7"/>
<dbReference type="Proteomes" id="UP000576082">
    <property type="component" value="Unassembled WGS sequence"/>
</dbReference>
<dbReference type="SUPFAM" id="SSF143120">
    <property type="entry name" value="YefM-like"/>
    <property type="match status" value="1"/>
</dbReference>
<dbReference type="RefSeq" id="WP_169656184.1">
    <property type="nucleotide sequence ID" value="NZ_JABANE010000016.1"/>
</dbReference>
<name>A0A7X9P3B7_9BACT</name>
<protein>
    <recommendedName>
        <fullName evidence="4">Prevent-host-death protein</fullName>
    </recommendedName>
</protein>
<evidence type="ECO:0008006" key="4">
    <source>
        <dbReference type="Google" id="ProtNLM"/>
    </source>
</evidence>
<dbReference type="InterPro" id="IPR036165">
    <property type="entry name" value="YefM-like_sf"/>
</dbReference>
<comment type="similarity">
    <text evidence="1">Belongs to the phD/YefM antitoxin family.</text>
</comment>
<gene>
    <name evidence="2" type="ORF">HHU12_07785</name>
</gene>
<keyword evidence="3" id="KW-1185">Reference proteome</keyword>
<evidence type="ECO:0000313" key="3">
    <source>
        <dbReference type="Proteomes" id="UP000576082"/>
    </source>
</evidence>
<organism evidence="2 3">
    <name type="scientific">Flammeovirga aprica JL-4</name>
    <dbReference type="NCBI Taxonomy" id="694437"/>
    <lineage>
        <taxon>Bacteria</taxon>
        <taxon>Pseudomonadati</taxon>
        <taxon>Bacteroidota</taxon>
        <taxon>Cytophagia</taxon>
        <taxon>Cytophagales</taxon>
        <taxon>Flammeovirgaceae</taxon>
        <taxon>Flammeovirga</taxon>
    </lineage>
</organism>
<evidence type="ECO:0000313" key="2">
    <source>
        <dbReference type="EMBL" id="NME67859.1"/>
    </source>
</evidence>
<proteinExistence type="inferred from homology"/>